<dbReference type="SUPFAM" id="SSF50998">
    <property type="entry name" value="Quinoprotein alcohol dehydrogenase-like"/>
    <property type="match status" value="1"/>
</dbReference>
<dbReference type="InterPro" id="IPR015943">
    <property type="entry name" value="WD40/YVTN_repeat-like_dom_sf"/>
</dbReference>
<gene>
    <name evidence="1" type="ORF">FJQ98_03020</name>
</gene>
<reference evidence="1 2" key="1">
    <citation type="submission" date="2020-01" db="EMBL/GenBank/DDBJ databases">
        <authorList>
            <person name="Liu G."/>
            <person name="Liu B."/>
        </authorList>
    </citation>
    <scope>NUCLEOTIDE SEQUENCE [LARGE SCALE GENOMIC DNA]</scope>
    <source>
        <strain evidence="1 2">FJAT-51161</strain>
    </source>
</reference>
<evidence type="ECO:0000313" key="2">
    <source>
        <dbReference type="Proteomes" id="UP000596049"/>
    </source>
</evidence>
<protein>
    <recommendedName>
        <fullName evidence="3">Tail fiber protein</fullName>
    </recommendedName>
</protein>
<dbReference type="Proteomes" id="UP000596049">
    <property type="component" value="Chromosome"/>
</dbReference>
<dbReference type="RefSeq" id="WP_053595401.1">
    <property type="nucleotide sequence ID" value="NZ_CP067341.1"/>
</dbReference>
<evidence type="ECO:0008006" key="3">
    <source>
        <dbReference type="Google" id="ProtNLM"/>
    </source>
</evidence>
<accession>A0ABX7ASX0</accession>
<name>A0ABX7ASX0_9BACI</name>
<proteinExistence type="predicted"/>
<dbReference type="Gene3D" id="2.130.10.10">
    <property type="entry name" value="YVTN repeat-like/Quinoprotein amine dehydrogenase"/>
    <property type="match status" value="1"/>
</dbReference>
<evidence type="ECO:0000313" key="1">
    <source>
        <dbReference type="EMBL" id="QQP13062.1"/>
    </source>
</evidence>
<sequence length="549" mass="59968">MKYTPNLNLKKPDLIENVLITDLNENMDVLDTAVSELQEGATSIPDLETNDKTLAGAINELKQTVSDVQTNAKEYTDQQLTEHKVDYVKHPAIATTKLTGVTYIVELNPAPTGYINNMGLVLTIDASCASEYLIQIKGTGVNKVVYTSKMKQAKNAIAGSILTLRYSADKGAFILQGDGGSGNAQPQHVRKGYTFTNDEGEQTGNLVAYGVGETIKARSLVDSDYIQTNVAERITGGGFFATSEVATINGVEYGFSYYGTTRDSKIYCWEVLTGKLVYQRASAYQYKGRVVVVGDKLYMGYEDYDGVIGYGCGLEVINALTGQRISYEKAIGSYNMSYVNDICLYNLNSTPFVLVYGYIGTIYLIAKYSIDGKFIEMSSNVGAQFNDVLPLWIQTAGSTIYLASTDCIYAFTFAYQFIAKTSPFGAYSLGGIAPNHLGGLSVLHRLGVLTHYSTSLAIVNSIPGIVQDGTGLAMKGEYFAYSTDTLIVLFRATNNGTSYSLEAQKVFRTNYTVGYPIKCLGFSENAFVAPVYNLLMNPPVFSRTLKVKY</sequence>
<dbReference type="EMBL" id="CP067341">
    <property type="protein sequence ID" value="QQP13062.1"/>
    <property type="molecule type" value="Genomic_DNA"/>
</dbReference>
<organism evidence="1 2">
    <name type="scientific">Lysinibacillus agricola</name>
    <dbReference type="NCBI Taxonomy" id="2590012"/>
    <lineage>
        <taxon>Bacteria</taxon>
        <taxon>Bacillati</taxon>
        <taxon>Bacillota</taxon>
        <taxon>Bacilli</taxon>
        <taxon>Bacillales</taxon>
        <taxon>Bacillaceae</taxon>
        <taxon>Lysinibacillus</taxon>
    </lineage>
</organism>
<dbReference type="InterPro" id="IPR011047">
    <property type="entry name" value="Quinoprotein_ADH-like_sf"/>
</dbReference>
<keyword evidence="2" id="KW-1185">Reference proteome</keyword>